<dbReference type="EMBL" id="BAAAFZ010000060">
    <property type="protein sequence ID" value="GAA0595773.1"/>
    <property type="molecule type" value="Genomic_DNA"/>
</dbReference>
<feature type="domain" description="DUF2470" evidence="2">
    <location>
        <begin position="168"/>
        <end position="238"/>
    </location>
</feature>
<dbReference type="Proteomes" id="UP001501588">
    <property type="component" value="Unassembled WGS sequence"/>
</dbReference>
<gene>
    <name evidence="3" type="ORF">GCM10009416_37670</name>
</gene>
<dbReference type="Pfam" id="PF10615">
    <property type="entry name" value="DUF2470"/>
    <property type="match status" value="1"/>
</dbReference>
<dbReference type="PANTHER" id="PTHR13343:SF17">
    <property type="entry name" value="CELLULAR REPRESSOR OF E1A-STIMULATED GENES, ISOFORM A"/>
    <property type="match status" value="1"/>
</dbReference>
<protein>
    <submittedName>
        <fullName evidence="3">DUF2470 domain-containing protein</fullName>
    </submittedName>
</protein>
<dbReference type="InterPro" id="IPR012349">
    <property type="entry name" value="Split_barrel_FMN-bd"/>
</dbReference>
<organism evidence="3 4">
    <name type="scientific">Craurococcus roseus</name>
    <dbReference type="NCBI Taxonomy" id="77585"/>
    <lineage>
        <taxon>Bacteria</taxon>
        <taxon>Pseudomonadati</taxon>
        <taxon>Pseudomonadota</taxon>
        <taxon>Alphaproteobacteria</taxon>
        <taxon>Acetobacterales</taxon>
        <taxon>Acetobacteraceae</taxon>
        <taxon>Craurococcus</taxon>
    </lineage>
</organism>
<dbReference type="RefSeq" id="WP_343896936.1">
    <property type="nucleotide sequence ID" value="NZ_BAAAFZ010000060.1"/>
</dbReference>
<dbReference type="InterPro" id="IPR019595">
    <property type="entry name" value="DUF2470"/>
</dbReference>
<evidence type="ECO:0000313" key="3">
    <source>
        <dbReference type="EMBL" id="GAA0595773.1"/>
    </source>
</evidence>
<dbReference type="Gene3D" id="2.30.110.10">
    <property type="entry name" value="Electron Transport, Fmn-binding Protein, Chain A"/>
    <property type="match status" value="1"/>
</dbReference>
<reference evidence="4" key="1">
    <citation type="journal article" date="2019" name="Int. J. Syst. Evol. Microbiol.">
        <title>The Global Catalogue of Microorganisms (GCM) 10K type strain sequencing project: providing services to taxonomists for standard genome sequencing and annotation.</title>
        <authorList>
            <consortium name="The Broad Institute Genomics Platform"/>
            <consortium name="The Broad Institute Genome Sequencing Center for Infectious Disease"/>
            <person name="Wu L."/>
            <person name="Ma J."/>
        </authorList>
    </citation>
    <scope>NUCLEOTIDE SEQUENCE [LARGE SCALE GENOMIC DNA]</scope>
    <source>
        <strain evidence="4">JCM 9933</strain>
    </source>
</reference>
<keyword evidence="4" id="KW-1185">Reference proteome</keyword>
<proteinExistence type="predicted"/>
<dbReference type="PANTHER" id="PTHR13343">
    <property type="entry name" value="CREG1 PROTEIN"/>
    <property type="match status" value="1"/>
</dbReference>
<accession>A0ABP3QQX9</accession>
<dbReference type="InterPro" id="IPR037119">
    <property type="entry name" value="Haem_oxidase_HugZ-like_sf"/>
</dbReference>
<dbReference type="Pfam" id="PF01243">
    <property type="entry name" value="PNPOx_N"/>
    <property type="match status" value="1"/>
</dbReference>
<name>A0ABP3QQX9_9PROT</name>
<sequence length="251" mass="25964">MTTGAEGDPSPAQEARWLIRAAGSAVLATQADGQPFASLVTPAVAPDLSPLLWLSTLSEHTRQLKAEPRCALLFTGAPDGPNPQTTPRVTLTGRAEPVGGAEAAALKARWLARHPYAALYADFADFALWRVAPGGALLVGGFARAVRLRLADLLPDPGSVAALAAAESGIVEHVNADHADAVAAIAESLLGQAPAAAEPWRIAAVDVDGADLSAGERVCRLQFSRFASSAEDVRAELVRAARDGRNAARTG</sequence>
<dbReference type="InterPro" id="IPR011576">
    <property type="entry name" value="Pyridox_Oxase_N"/>
</dbReference>
<feature type="domain" description="Pyridoxamine 5'-phosphate oxidase N-terminal" evidence="1">
    <location>
        <begin position="13"/>
        <end position="134"/>
    </location>
</feature>
<dbReference type="SUPFAM" id="SSF50475">
    <property type="entry name" value="FMN-binding split barrel"/>
    <property type="match status" value="1"/>
</dbReference>
<comment type="caution">
    <text evidence="3">The sequence shown here is derived from an EMBL/GenBank/DDBJ whole genome shotgun (WGS) entry which is preliminary data.</text>
</comment>
<evidence type="ECO:0000259" key="2">
    <source>
        <dbReference type="Pfam" id="PF10615"/>
    </source>
</evidence>
<dbReference type="Gene3D" id="3.20.180.10">
    <property type="entry name" value="PNP-oxidase-like"/>
    <property type="match status" value="1"/>
</dbReference>
<evidence type="ECO:0000313" key="4">
    <source>
        <dbReference type="Proteomes" id="UP001501588"/>
    </source>
</evidence>
<evidence type="ECO:0000259" key="1">
    <source>
        <dbReference type="Pfam" id="PF01243"/>
    </source>
</evidence>